<dbReference type="PANTHER" id="PTHR42792">
    <property type="entry name" value="FLAGELLIN"/>
    <property type="match status" value="1"/>
</dbReference>
<dbReference type="Pfam" id="PF00700">
    <property type="entry name" value="Flagellin_C"/>
    <property type="match status" value="1"/>
</dbReference>
<evidence type="ECO:0000313" key="7">
    <source>
        <dbReference type="Proteomes" id="UP001290861"/>
    </source>
</evidence>
<keyword evidence="6" id="KW-0969">Cilium</keyword>
<dbReference type="NCBIfam" id="TIGR02550">
    <property type="entry name" value="flagell_flgL"/>
    <property type="match status" value="1"/>
</dbReference>
<protein>
    <submittedName>
        <fullName evidence="6">Flagellar hook-associated protein FlgL</fullName>
    </submittedName>
</protein>
<dbReference type="SUPFAM" id="SSF64518">
    <property type="entry name" value="Phase 1 flagellin"/>
    <property type="match status" value="1"/>
</dbReference>
<accession>A0ABU5MT35</accession>
<gene>
    <name evidence="6" type="primary">flgL</name>
    <name evidence="6" type="ORF">P9H32_01270</name>
</gene>
<dbReference type="InterPro" id="IPR013384">
    <property type="entry name" value="Flagell_FlgL"/>
</dbReference>
<comment type="similarity">
    <text evidence="2">Belongs to the bacterial flagellin family.</text>
</comment>
<name>A0ABU5MT35_9BACT</name>
<evidence type="ECO:0000256" key="3">
    <source>
        <dbReference type="ARBA" id="ARBA00023143"/>
    </source>
</evidence>
<dbReference type="PANTHER" id="PTHR42792:SF1">
    <property type="entry name" value="FLAGELLAR HOOK-ASSOCIATED PROTEIN 3"/>
    <property type="match status" value="1"/>
</dbReference>
<dbReference type="InterPro" id="IPR001492">
    <property type="entry name" value="Flagellin"/>
</dbReference>
<feature type="domain" description="Flagellin C-terminal" evidence="5">
    <location>
        <begin position="224"/>
        <end position="305"/>
    </location>
</feature>
<feature type="domain" description="Flagellin N-terminal" evidence="4">
    <location>
        <begin position="3"/>
        <end position="140"/>
    </location>
</feature>
<evidence type="ECO:0000259" key="5">
    <source>
        <dbReference type="Pfam" id="PF00700"/>
    </source>
</evidence>
<keyword evidence="7" id="KW-1185">Reference proteome</keyword>
<dbReference type="InterPro" id="IPR001029">
    <property type="entry name" value="Flagellin_N"/>
</dbReference>
<dbReference type="Gene3D" id="1.20.1330.10">
    <property type="entry name" value="f41 fragment of flagellin, N-terminal domain"/>
    <property type="match status" value="1"/>
</dbReference>
<dbReference type="InterPro" id="IPR046358">
    <property type="entry name" value="Flagellin_C"/>
</dbReference>
<keyword evidence="3" id="KW-0975">Bacterial flagellum</keyword>
<organism evidence="6 7">
    <name type="scientific">Pontiella agarivorans</name>
    <dbReference type="NCBI Taxonomy" id="3038953"/>
    <lineage>
        <taxon>Bacteria</taxon>
        <taxon>Pseudomonadati</taxon>
        <taxon>Kiritimatiellota</taxon>
        <taxon>Kiritimatiellia</taxon>
        <taxon>Kiritimatiellales</taxon>
        <taxon>Pontiellaceae</taxon>
        <taxon>Pontiella</taxon>
    </lineage>
</organism>
<evidence type="ECO:0000256" key="1">
    <source>
        <dbReference type="ARBA" id="ARBA00004365"/>
    </source>
</evidence>
<proteinExistence type="inferred from homology"/>
<dbReference type="Proteomes" id="UP001290861">
    <property type="component" value="Unassembled WGS sequence"/>
</dbReference>
<reference evidence="6 7" key="1">
    <citation type="journal article" date="2024" name="Appl. Environ. Microbiol.">
        <title>Pontiella agarivorans sp. nov., a novel marine anaerobic bacterium capable of degrading macroalgal polysaccharides and fixing nitrogen.</title>
        <authorList>
            <person name="Liu N."/>
            <person name="Kivenson V."/>
            <person name="Peng X."/>
            <person name="Cui Z."/>
            <person name="Lankiewicz T.S."/>
            <person name="Gosselin K.M."/>
            <person name="English C.J."/>
            <person name="Blair E.M."/>
            <person name="O'Malley M.A."/>
            <person name="Valentine D.L."/>
        </authorList>
    </citation>
    <scope>NUCLEOTIDE SEQUENCE [LARGE SCALE GENOMIC DNA]</scope>
    <source>
        <strain evidence="6 7">NLcol2</strain>
    </source>
</reference>
<keyword evidence="6" id="KW-0282">Flagellum</keyword>
<evidence type="ECO:0000256" key="2">
    <source>
        <dbReference type="ARBA" id="ARBA00005709"/>
    </source>
</evidence>
<evidence type="ECO:0000259" key="4">
    <source>
        <dbReference type="Pfam" id="PF00669"/>
    </source>
</evidence>
<dbReference type="EMBL" id="JARVCO010000002">
    <property type="protein sequence ID" value="MDZ8117241.1"/>
    <property type="molecule type" value="Genomic_DNA"/>
</dbReference>
<sequence>MRISNQMSNQMLSNNIMDNQAAVYRKEQQIASGNRMEKASDDPVAWARLSQLLDQQEGLVQYERNAQLVESRLLSADQMLDSIGSLLQNASELAVQASDGTLNEADRQVLGAQVDALLEQLVTRANTPSDGGGYLFGGIQSASEPFAVTRNADGYIDSVVYEGGSVSAMVEVAAGDALPNQLVGGGADNGVLISSSTDAFAPLIEMRDRLLAGENLAETTLQTQVDGAAEKVIVSRASVGAYIEHLSFVNEIRGNQDVSLKEDISALEGIDIAQAVSELTEKQTAYQAALAMATKTVNMSLLNYI</sequence>
<evidence type="ECO:0000313" key="6">
    <source>
        <dbReference type="EMBL" id="MDZ8117241.1"/>
    </source>
</evidence>
<dbReference type="RefSeq" id="WP_322607044.1">
    <property type="nucleotide sequence ID" value="NZ_JARVCO010000002.1"/>
</dbReference>
<comment type="subcellular location">
    <subcellularLocation>
        <location evidence="1">Bacterial flagellum</location>
    </subcellularLocation>
</comment>
<comment type="caution">
    <text evidence="6">The sequence shown here is derived from an EMBL/GenBank/DDBJ whole genome shotgun (WGS) entry which is preliminary data.</text>
</comment>
<keyword evidence="6" id="KW-0966">Cell projection</keyword>
<dbReference type="Pfam" id="PF00669">
    <property type="entry name" value="Flagellin_N"/>
    <property type="match status" value="1"/>
</dbReference>